<dbReference type="EMBL" id="CP101740">
    <property type="protein sequence ID" value="UUL82076.1"/>
    <property type="molecule type" value="Genomic_DNA"/>
</dbReference>
<evidence type="ECO:0000313" key="1">
    <source>
        <dbReference type="EMBL" id="UUL82076.1"/>
    </source>
</evidence>
<proteinExistence type="predicted"/>
<protein>
    <submittedName>
        <fullName evidence="1">Uncharacterized protein</fullName>
    </submittedName>
</protein>
<accession>A0ABY5L802</accession>
<keyword evidence="2" id="KW-1185">Reference proteome</keyword>
<gene>
    <name evidence="1" type="ORF">NMP03_12905</name>
</gene>
<name>A0ABY5L802_9SPHN</name>
<organism evidence="1 2">
    <name type="scientific">Sphingomonas qomolangmaensis</name>
    <dbReference type="NCBI Taxonomy" id="2918765"/>
    <lineage>
        <taxon>Bacteria</taxon>
        <taxon>Pseudomonadati</taxon>
        <taxon>Pseudomonadota</taxon>
        <taxon>Alphaproteobacteria</taxon>
        <taxon>Sphingomonadales</taxon>
        <taxon>Sphingomonadaceae</taxon>
        <taxon>Sphingomonas</taxon>
    </lineage>
</organism>
<reference evidence="1" key="1">
    <citation type="submission" date="2022-07" db="EMBL/GenBank/DDBJ databases">
        <title>Sphingomonas sp. nov., a novel bacterium isolated from the north slope of the Mount Everest.</title>
        <authorList>
            <person name="Cui X."/>
            <person name="Liu Y."/>
        </authorList>
    </citation>
    <scope>NUCLEOTIDE SEQUENCE</scope>
    <source>
        <strain evidence="1">S5-59</strain>
    </source>
</reference>
<sequence length="111" mass="12026">MAWVATWLALAAGSQIWDGGRTAFELPTTPIAIRPADGTRDITESIRDGRRSGQLDRREARSLRRDVRIIGALGDRFDQDGLSPSEAQELAVRTEALRGLAGAKRLSGGKP</sequence>
<dbReference type="RefSeq" id="WP_256505858.1">
    <property type="nucleotide sequence ID" value="NZ_CP101740.1"/>
</dbReference>
<evidence type="ECO:0000313" key="2">
    <source>
        <dbReference type="Proteomes" id="UP001058533"/>
    </source>
</evidence>
<dbReference type="Proteomes" id="UP001058533">
    <property type="component" value="Chromosome"/>
</dbReference>